<protein>
    <submittedName>
        <fullName evidence="2">Uncharacterized protein</fullName>
    </submittedName>
</protein>
<evidence type="ECO:0000313" key="3">
    <source>
        <dbReference type="Proteomes" id="UP000017836"/>
    </source>
</evidence>
<evidence type="ECO:0000256" key="1">
    <source>
        <dbReference type="SAM" id="MobiDB-lite"/>
    </source>
</evidence>
<dbReference type="InterPro" id="IPR044699">
    <property type="entry name" value="MAKR6"/>
</dbReference>
<proteinExistence type="predicted"/>
<dbReference type="AlphaFoldDB" id="W1NVR5"/>
<feature type="region of interest" description="Disordered" evidence="1">
    <location>
        <begin position="139"/>
        <end position="169"/>
    </location>
</feature>
<dbReference type="PANTHER" id="PTHR34576">
    <property type="entry name" value="MEMBRANE-ASSOCIATED KINASE REGULATOR 6-RELATED"/>
    <property type="match status" value="1"/>
</dbReference>
<dbReference type="EMBL" id="KI394743">
    <property type="protein sequence ID" value="ERN01722.1"/>
    <property type="molecule type" value="Genomic_DNA"/>
</dbReference>
<dbReference type="HOGENOM" id="CLU_1404189_0_0_1"/>
<keyword evidence="3" id="KW-1185">Reference proteome</keyword>
<organism evidence="2 3">
    <name type="scientific">Amborella trichopoda</name>
    <dbReference type="NCBI Taxonomy" id="13333"/>
    <lineage>
        <taxon>Eukaryota</taxon>
        <taxon>Viridiplantae</taxon>
        <taxon>Streptophyta</taxon>
        <taxon>Embryophyta</taxon>
        <taxon>Tracheophyta</taxon>
        <taxon>Spermatophyta</taxon>
        <taxon>Magnoliopsida</taxon>
        <taxon>Amborellales</taxon>
        <taxon>Amborellaceae</taxon>
        <taxon>Amborella</taxon>
    </lineage>
</organism>
<name>W1NVR5_AMBTC</name>
<feature type="compositionally biased region" description="Polar residues" evidence="1">
    <location>
        <begin position="145"/>
        <end position="165"/>
    </location>
</feature>
<sequence>MESSLLCNESFSYSWLIHHTAEPSFHALLSEDGQFFEIDLQLQQTTSSTFSDFQFPCAQALNIVPADQLIYNGYVLPLHHLQPQNLDTLNLPMTLHAHHTKSAAQPLGISFFQWCRRTSKEVLLKYFLRFLRRSLHGKRRRESNENAQETHSQSPTATESSSPWDSISPDEDDCGHWVIENSIEAAILHCKDSI</sequence>
<dbReference type="Gramene" id="ERN01722">
    <property type="protein sequence ID" value="ERN01722"/>
    <property type="gene ID" value="AMTR_s00097p00030300"/>
</dbReference>
<gene>
    <name evidence="2" type="ORF">AMTR_s00097p00030300</name>
</gene>
<dbReference type="PANTHER" id="PTHR34576:SF2">
    <property type="entry name" value="MEMBRANE-ASSOCIATED KINASE REGULATOR 6-RELATED"/>
    <property type="match status" value="1"/>
</dbReference>
<accession>W1NVR5</accession>
<dbReference type="OMA" id="CRTSIHR"/>
<reference evidence="3" key="1">
    <citation type="journal article" date="2013" name="Science">
        <title>The Amborella genome and the evolution of flowering plants.</title>
        <authorList>
            <consortium name="Amborella Genome Project"/>
        </authorList>
    </citation>
    <scope>NUCLEOTIDE SEQUENCE [LARGE SCALE GENOMIC DNA]</scope>
</reference>
<evidence type="ECO:0000313" key="2">
    <source>
        <dbReference type="EMBL" id="ERN01722.1"/>
    </source>
</evidence>
<dbReference type="Proteomes" id="UP000017836">
    <property type="component" value="Unassembled WGS sequence"/>
</dbReference>